<dbReference type="EMBL" id="JXXZ01000001">
    <property type="protein sequence ID" value="KJZ02119.1"/>
    <property type="molecule type" value="Genomic_DNA"/>
</dbReference>
<dbReference type="PANTHER" id="PTHR33446">
    <property type="entry name" value="PROTEIN TONB-RELATED"/>
    <property type="match status" value="1"/>
</dbReference>
<comment type="function">
    <text evidence="10">Interacts with outer membrane receptor proteins that carry out high-affinity binding and energy dependent uptake into the periplasmic space of specific substrates. It could act to transduce energy from the cytoplasmic membrane to specific energy-requiring processes in the outer membrane, resulting in the release into the periplasm of ligands bound by these outer membrane proteins.</text>
</comment>
<evidence type="ECO:0000256" key="11">
    <source>
        <dbReference type="SAM" id="SignalP"/>
    </source>
</evidence>
<keyword evidence="6" id="KW-0812">Transmembrane</keyword>
<dbReference type="NCBIfam" id="TIGR01352">
    <property type="entry name" value="tonB_Cterm"/>
    <property type="match status" value="1"/>
</dbReference>
<dbReference type="GO" id="GO:0031992">
    <property type="term" value="F:energy transducer activity"/>
    <property type="evidence" value="ECO:0007669"/>
    <property type="project" value="InterPro"/>
</dbReference>
<dbReference type="AlphaFoldDB" id="A0A0F4Q471"/>
<keyword evidence="10" id="KW-0735">Signal-anchor</keyword>
<dbReference type="PANTHER" id="PTHR33446:SF14">
    <property type="entry name" value="PROTEIN TONB"/>
    <property type="match status" value="1"/>
</dbReference>
<evidence type="ECO:0000256" key="1">
    <source>
        <dbReference type="ARBA" id="ARBA00004383"/>
    </source>
</evidence>
<proteinExistence type="inferred from homology"/>
<keyword evidence="4 10" id="KW-1003">Cell membrane</keyword>
<dbReference type="SUPFAM" id="SSF74653">
    <property type="entry name" value="TolA/TonB C-terminal domain"/>
    <property type="match status" value="1"/>
</dbReference>
<dbReference type="OrthoDB" id="1628901at2"/>
<keyword evidence="3 10" id="KW-0813">Transport</keyword>
<evidence type="ECO:0000313" key="14">
    <source>
        <dbReference type="Proteomes" id="UP000033664"/>
    </source>
</evidence>
<dbReference type="Gene3D" id="3.30.1150.10">
    <property type="match status" value="1"/>
</dbReference>
<dbReference type="PATRIC" id="fig|151081.8.peg.1180"/>
<comment type="subcellular location">
    <subcellularLocation>
        <location evidence="1 10">Cell inner membrane</location>
        <topology evidence="1 10">Single-pass membrane protein</topology>
        <orientation evidence="1 10">Periplasmic side</orientation>
    </subcellularLocation>
</comment>
<sequence>MLKKSLNIGLLALLGSPWMSAAAPTPDFDAAYDAFEQALHTGENVQQHAQTAYEVGLSTFGETSPAVAKLAINYANAMAPSPTNAQRRATLYKQALTILEQQPNSDPLSLIDPLMGIAKSADKAHTVEKAIERAIDIAKQQQKPKLVADLKVDGAEIYFRRLDFDKGRAAVVYLNEAEAYYQAHIADDTVEMINVTMLLGAVDKARGRRHTAIERFNKVVNIFDDNFSFDHPAELQAHSQLVALYEQEGESEQATKHCVAIAKMRPWAKNQEQTPLYRTPPRYPAIAVRQRREGWVQMEFTVNESGFVEDISVLDSDGSAAFERAAVNAVKQWRYAPKFKNNQAVKAKTSVQLDFKIG</sequence>
<comment type="caution">
    <text evidence="13">The sequence shown here is derived from an EMBL/GenBank/DDBJ whole genome shotgun (WGS) entry which is preliminary data.</text>
</comment>
<evidence type="ECO:0000313" key="13">
    <source>
        <dbReference type="EMBL" id="KJZ02119.1"/>
    </source>
</evidence>
<feature type="domain" description="TonB C-terminal" evidence="12">
    <location>
        <begin position="268"/>
        <end position="358"/>
    </location>
</feature>
<evidence type="ECO:0000256" key="3">
    <source>
        <dbReference type="ARBA" id="ARBA00022448"/>
    </source>
</evidence>
<evidence type="ECO:0000256" key="5">
    <source>
        <dbReference type="ARBA" id="ARBA00022519"/>
    </source>
</evidence>
<dbReference type="GO" id="GO:0030288">
    <property type="term" value="C:outer membrane-bounded periplasmic space"/>
    <property type="evidence" value="ECO:0007669"/>
    <property type="project" value="InterPro"/>
</dbReference>
<dbReference type="GeneID" id="58226871"/>
<evidence type="ECO:0000256" key="4">
    <source>
        <dbReference type="ARBA" id="ARBA00022475"/>
    </source>
</evidence>
<evidence type="ECO:0000256" key="6">
    <source>
        <dbReference type="ARBA" id="ARBA00022692"/>
    </source>
</evidence>
<name>A0A0F4Q471_9GAMM</name>
<reference evidence="13 14" key="1">
    <citation type="journal article" date="2015" name="BMC Genomics">
        <title>Genome mining reveals unlocked bioactive potential of marine Gram-negative bacteria.</title>
        <authorList>
            <person name="Machado H."/>
            <person name="Sonnenschein E.C."/>
            <person name="Melchiorsen J."/>
            <person name="Gram L."/>
        </authorList>
    </citation>
    <scope>NUCLEOTIDE SEQUENCE [LARGE SCALE GENOMIC DNA]</scope>
    <source>
        <strain evidence="13 14">S3137</strain>
    </source>
</reference>
<dbReference type="Proteomes" id="UP000033664">
    <property type="component" value="Unassembled WGS sequence"/>
</dbReference>
<feature type="signal peptide" evidence="11">
    <location>
        <begin position="1"/>
        <end position="21"/>
    </location>
</feature>
<keyword evidence="9" id="KW-0472">Membrane</keyword>
<organism evidence="13 14">
    <name type="scientific">Pseudoalteromonas ruthenica</name>
    <dbReference type="NCBI Taxonomy" id="151081"/>
    <lineage>
        <taxon>Bacteria</taxon>
        <taxon>Pseudomonadati</taxon>
        <taxon>Pseudomonadota</taxon>
        <taxon>Gammaproteobacteria</taxon>
        <taxon>Alteromonadales</taxon>
        <taxon>Pseudoalteromonadaceae</taxon>
        <taxon>Pseudoalteromonas</taxon>
    </lineage>
</organism>
<dbReference type="SUPFAM" id="SSF48452">
    <property type="entry name" value="TPR-like"/>
    <property type="match status" value="1"/>
</dbReference>
<dbReference type="RefSeq" id="WP_052698162.1">
    <property type="nucleotide sequence ID" value="NZ_JXXY01000005.1"/>
</dbReference>
<dbReference type="Gene3D" id="1.25.40.10">
    <property type="entry name" value="Tetratricopeptide repeat domain"/>
    <property type="match status" value="1"/>
</dbReference>
<evidence type="ECO:0000259" key="12">
    <source>
        <dbReference type="PROSITE" id="PS52015"/>
    </source>
</evidence>
<keyword evidence="7 10" id="KW-0653">Protein transport</keyword>
<evidence type="ECO:0000256" key="10">
    <source>
        <dbReference type="RuleBase" id="RU362123"/>
    </source>
</evidence>
<keyword evidence="5 10" id="KW-0997">Cell inner membrane</keyword>
<protein>
    <recommendedName>
        <fullName evidence="10">Protein TonB</fullName>
    </recommendedName>
</protein>
<dbReference type="InterPro" id="IPR003538">
    <property type="entry name" value="TonB"/>
</dbReference>
<dbReference type="GO" id="GO:0015891">
    <property type="term" value="P:siderophore transport"/>
    <property type="evidence" value="ECO:0007669"/>
    <property type="project" value="InterPro"/>
</dbReference>
<feature type="chain" id="PRO_5002474703" description="Protein TonB" evidence="11">
    <location>
        <begin position="22"/>
        <end position="358"/>
    </location>
</feature>
<dbReference type="InterPro" id="IPR037682">
    <property type="entry name" value="TonB_C"/>
</dbReference>
<dbReference type="PRINTS" id="PR01374">
    <property type="entry name" value="TONBPROTEIN"/>
</dbReference>
<evidence type="ECO:0000256" key="7">
    <source>
        <dbReference type="ARBA" id="ARBA00022927"/>
    </source>
</evidence>
<comment type="similarity">
    <text evidence="2 10">Belongs to the TonB family.</text>
</comment>
<accession>A0A0F4Q471</accession>
<evidence type="ECO:0000256" key="2">
    <source>
        <dbReference type="ARBA" id="ARBA00006555"/>
    </source>
</evidence>
<keyword evidence="11" id="KW-0732">Signal</keyword>
<evidence type="ECO:0000256" key="9">
    <source>
        <dbReference type="ARBA" id="ARBA00023136"/>
    </source>
</evidence>
<dbReference type="InterPro" id="IPR006260">
    <property type="entry name" value="TonB/TolA_C"/>
</dbReference>
<keyword evidence="14" id="KW-1185">Reference proteome</keyword>
<dbReference type="eggNOG" id="COG0810">
    <property type="taxonomic scope" value="Bacteria"/>
</dbReference>
<gene>
    <name evidence="13" type="ORF">TW72_00010</name>
</gene>
<dbReference type="GO" id="GO:0055085">
    <property type="term" value="P:transmembrane transport"/>
    <property type="evidence" value="ECO:0007669"/>
    <property type="project" value="InterPro"/>
</dbReference>
<keyword evidence="8" id="KW-1133">Transmembrane helix</keyword>
<dbReference type="InterPro" id="IPR051045">
    <property type="entry name" value="TonB-dependent_transducer"/>
</dbReference>
<dbReference type="GO" id="GO:0005886">
    <property type="term" value="C:plasma membrane"/>
    <property type="evidence" value="ECO:0007669"/>
    <property type="project" value="UniProtKB-SubCell"/>
</dbReference>
<dbReference type="InterPro" id="IPR011990">
    <property type="entry name" value="TPR-like_helical_dom_sf"/>
</dbReference>
<dbReference type="PROSITE" id="PS52015">
    <property type="entry name" value="TONB_CTD"/>
    <property type="match status" value="1"/>
</dbReference>
<evidence type="ECO:0000256" key="8">
    <source>
        <dbReference type="ARBA" id="ARBA00022989"/>
    </source>
</evidence>
<dbReference type="GO" id="GO:0015031">
    <property type="term" value="P:protein transport"/>
    <property type="evidence" value="ECO:0007669"/>
    <property type="project" value="UniProtKB-UniRule"/>
</dbReference>
<dbReference type="Pfam" id="PF03544">
    <property type="entry name" value="TonB_C"/>
    <property type="match status" value="1"/>
</dbReference>